<organism evidence="1 2">
    <name type="scientific">Vreelandella aquamarina</name>
    <dbReference type="NCBI Taxonomy" id="77097"/>
    <lineage>
        <taxon>Bacteria</taxon>
        <taxon>Pseudomonadati</taxon>
        <taxon>Pseudomonadota</taxon>
        <taxon>Gammaproteobacteria</taxon>
        <taxon>Oceanospirillales</taxon>
        <taxon>Halomonadaceae</taxon>
        <taxon>Vreelandella</taxon>
    </lineage>
</organism>
<name>A0ACC5VX84_9GAMM</name>
<dbReference type="EMBL" id="JABYQT010000012">
    <property type="protein sequence ID" value="MBZ5488883.1"/>
    <property type="molecule type" value="Genomic_DNA"/>
</dbReference>
<evidence type="ECO:0000313" key="1">
    <source>
        <dbReference type="EMBL" id="MBZ5488883.1"/>
    </source>
</evidence>
<protein>
    <submittedName>
        <fullName evidence="1">EamA family transporter</fullName>
    </submittedName>
</protein>
<dbReference type="Proteomes" id="UP001319846">
    <property type="component" value="Unassembled WGS sequence"/>
</dbReference>
<gene>
    <name evidence="1" type="ORF">HW452_15260</name>
</gene>
<evidence type="ECO:0000313" key="2">
    <source>
        <dbReference type="Proteomes" id="UP001319846"/>
    </source>
</evidence>
<keyword evidence="2" id="KW-1185">Reference proteome</keyword>
<accession>A0ACC5VX84</accession>
<reference evidence="1" key="1">
    <citation type="submission" date="2020-06" db="EMBL/GenBank/DDBJ databases">
        <title>Whole Genome Sequence of Halomonas aquamarina MB598.</title>
        <authorList>
            <person name="Pervaiz M."/>
            <person name="Fariq A."/>
            <person name="Yasmin A."/>
            <person name="Welch M."/>
        </authorList>
    </citation>
    <scope>NUCLEOTIDE SEQUENCE</scope>
    <source>
        <strain evidence="1">MB598</strain>
    </source>
</reference>
<comment type="caution">
    <text evidence="1">The sequence shown here is derived from an EMBL/GenBank/DDBJ whole genome shotgun (WGS) entry which is preliminary data.</text>
</comment>
<proteinExistence type="predicted"/>
<sequence>MNTAIVFSISLLASACSHYWQKRSALHFARYPDHSLGRKLVCQPLMLAIFFLLLSAIAWLYVLRDWSVSVAYPMLSLNLIIMLLISRFSFGEPVSSHHWVGCVLIGLGILLVAVSAT</sequence>